<dbReference type="Proteomes" id="UP000269115">
    <property type="component" value="Unassembled WGS sequence"/>
</dbReference>
<feature type="domain" description="YjiS-like" evidence="1">
    <location>
        <begin position="28"/>
        <end position="60"/>
    </location>
</feature>
<dbReference type="GeneID" id="87483847"/>
<evidence type="ECO:0000313" key="3">
    <source>
        <dbReference type="Proteomes" id="UP000269115"/>
    </source>
</evidence>
<gene>
    <name evidence="2" type="ORF">EDF85_4089</name>
</gene>
<dbReference type="Pfam" id="PF06568">
    <property type="entry name" value="YjiS-like"/>
    <property type="match status" value="1"/>
</dbReference>
<dbReference type="AlphaFoldDB" id="A0A9X8EDS1"/>
<evidence type="ECO:0000259" key="1">
    <source>
        <dbReference type="Pfam" id="PF06568"/>
    </source>
</evidence>
<accession>A0A9X8EDS1</accession>
<organism evidence="2 3">
    <name type="scientific">Pseudomonas putida</name>
    <name type="common">Arthrobacter siderocapsulatus</name>
    <dbReference type="NCBI Taxonomy" id="303"/>
    <lineage>
        <taxon>Bacteria</taxon>
        <taxon>Pseudomonadati</taxon>
        <taxon>Pseudomonadota</taxon>
        <taxon>Gammaproteobacteria</taxon>
        <taxon>Pseudomonadales</taxon>
        <taxon>Pseudomonadaceae</taxon>
        <taxon>Pseudomonas</taxon>
    </lineage>
</organism>
<dbReference type="InterPro" id="IPR009506">
    <property type="entry name" value="YjiS-like"/>
</dbReference>
<sequence length="71" mass="8079">MNGASDAGLPLCTKGEVARHEAPASPSRWAVMMRRWRSRHALLQLDAEQLRDIGLTREQAVKEGLRPFWRP</sequence>
<name>A0A9X8EDS1_PSEPU</name>
<dbReference type="EMBL" id="RJUR01000016">
    <property type="protein sequence ID" value="ROQ46255.1"/>
    <property type="molecule type" value="Genomic_DNA"/>
</dbReference>
<dbReference type="RefSeq" id="WP_078480636.1">
    <property type="nucleotide sequence ID" value="NZ_RJUR01000016.1"/>
</dbReference>
<evidence type="ECO:0000313" key="2">
    <source>
        <dbReference type="EMBL" id="ROQ46255.1"/>
    </source>
</evidence>
<reference evidence="2 3" key="1">
    <citation type="submission" date="2018-11" db="EMBL/GenBank/DDBJ databases">
        <title>Genomic analyses of the natural microbiome of Caenorhabditis elegans.</title>
        <authorList>
            <person name="Samuel B."/>
        </authorList>
    </citation>
    <scope>NUCLEOTIDE SEQUENCE [LARGE SCALE GENOMIC DNA]</scope>
    <source>
        <strain evidence="2 3">BIGb0473</strain>
    </source>
</reference>
<protein>
    <submittedName>
        <fullName evidence="2">Uncharacterized protein YjiS (DUF1127 family)</fullName>
    </submittedName>
</protein>
<proteinExistence type="predicted"/>
<comment type="caution">
    <text evidence="2">The sequence shown here is derived from an EMBL/GenBank/DDBJ whole genome shotgun (WGS) entry which is preliminary data.</text>
</comment>